<sequence>MASSFFSARVLKPSFGPPRLRHNSTVNDGRSRTTKGFLALFLDDSKAGRRKANRFGQPGVEAHVRLGREAGACGGQERCLDCSKNPRGF</sequence>
<evidence type="ECO:0000313" key="2">
    <source>
        <dbReference type="Proteomes" id="UP000322667"/>
    </source>
</evidence>
<name>A0A5D2J2I5_GOSTO</name>
<reference evidence="1 2" key="1">
    <citation type="submission" date="2019-07" db="EMBL/GenBank/DDBJ databases">
        <title>WGS assembly of Gossypium tomentosum.</title>
        <authorList>
            <person name="Chen Z.J."/>
            <person name="Sreedasyam A."/>
            <person name="Ando A."/>
            <person name="Song Q."/>
            <person name="De L."/>
            <person name="Hulse-Kemp A."/>
            <person name="Ding M."/>
            <person name="Ye W."/>
            <person name="Kirkbride R."/>
            <person name="Jenkins J."/>
            <person name="Plott C."/>
            <person name="Lovell J."/>
            <person name="Lin Y.-M."/>
            <person name="Vaughn R."/>
            <person name="Liu B."/>
            <person name="Li W."/>
            <person name="Simpson S."/>
            <person name="Scheffler B."/>
            <person name="Saski C."/>
            <person name="Grover C."/>
            <person name="Hu G."/>
            <person name="Conover J."/>
            <person name="Carlson J."/>
            <person name="Shu S."/>
            <person name="Boston L."/>
            <person name="Williams M."/>
            <person name="Peterson D."/>
            <person name="Mcgee K."/>
            <person name="Jones D."/>
            <person name="Wendel J."/>
            <person name="Stelly D."/>
            <person name="Grimwood J."/>
            <person name="Schmutz J."/>
        </authorList>
    </citation>
    <scope>NUCLEOTIDE SEQUENCE [LARGE SCALE GENOMIC DNA]</scope>
    <source>
        <strain evidence="1">7179.01</strain>
    </source>
</reference>
<proteinExistence type="predicted"/>
<protein>
    <submittedName>
        <fullName evidence="1">Uncharacterized protein</fullName>
    </submittedName>
</protein>
<dbReference type="AlphaFoldDB" id="A0A5D2J2I5"/>
<dbReference type="EMBL" id="CM017632">
    <property type="protein sequence ID" value="TYH49077.1"/>
    <property type="molecule type" value="Genomic_DNA"/>
</dbReference>
<dbReference type="Proteomes" id="UP000322667">
    <property type="component" value="Chromosome D10"/>
</dbReference>
<organism evidence="1 2">
    <name type="scientific">Gossypium tomentosum</name>
    <name type="common">Hawaiian cotton</name>
    <name type="synonym">Gossypium sandvicense</name>
    <dbReference type="NCBI Taxonomy" id="34277"/>
    <lineage>
        <taxon>Eukaryota</taxon>
        <taxon>Viridiplantae</taxon>
        <taxon>Streptophyta</taxon>
        <taxon>Embryophyta</taxon>
        <taxon>Tracheophyta</taxon>
        <taxon>Spermatophyta</taxon>
        <taxon>Magnoliopsida</taxon>
        <taxon>eudicotyledons</taxon>
        <taxon>Gunneridae</taxon>
        <taxon>Pentapetalae</taxon>
        <taxon>rosids</taxon>
        <taxon>malvids</taxon>
        <taxon>Malvales</taxon>
        <taxon>Malvaceae</taxon>
        <taxon>Malvoideae</taxon>
        <taxon>Gossypium</taxon>
    </lineage>
</organism>
<gene>
    <name evidence="1" type="ORF">ES332_D10G112400v1</name>
</gene>
<evidence type="ECO:0000313" key="1">
    <source>
        <dbReference type="EMBL" id="TYH49077.1"/>
    </source>
</evidence>
<accession>A0A5D2J2I5</accession>
<keyword evidence="2" id="KW-1185">Reference proteome</keyword>